<dbReference type="KEGG" id="fcy:FRACYDRAFT_246436"/>
<dbReference type="AlphaFoldDB" id="A0A1E7EXN9"/>
<evidence type="ECO:0000256" key="1">
    <source>
        <dbReference type="SAM" id="Coils"/>
    </source>
</evidence>
<feature type="coiled-coil region" evidence="1">
    <location>
        <begin position="21"/>
        <end position="48"/>
    </location>
</feature>
<keyword evidence="1" id="KW-0175">Coiled coil</keyword>
<organism evidence="2 3">
    <name type="scientific">Fragilariopsis cylindrus CCMP1102</name>
    <dbReference type="NCBI Taxonomy" id="635003"/>
    <lineage>
        <taxon>Eukaryota</taxon>
        <taxon>Sar</taxon>
        <taxon>Stramenopiles</taxon>
        <taxon>Ochrophyta</taxon>
        <taxon>Bacillariophyta</taxon>
        <taxon>Bacillariophyceae</taxon>
        <taxon>Bacillariophycidae</taxon>
        <taxon>Bacillariales</taxon>
        <taxon>Bacillariaceae</taxon>
        <taxon>Fragilariopsis</taxon>
    </lineage>
</organism>
<evidence type="ECO:0000313" key="2">
    <source>
        <dbReference type="EMBL" id="OEU10682.1"/>
    </source>
</evidence>
<dbReference type="InParanoid" id="A0A1E7EXN9"/>
<sequence length="251" mass="29524">MNDTSVTVLQERVVKDGGSPNETLDVSYHSLRKELDALRAKREKEAIDRRDELYWLECLFIEAKKGLQQSLSERSNHATYRRFLQEHQQQLRSNSKGEKNARSAIPTSNYILNQETNLLSTLHRSFCVLPHQIEVMEQEYQLELYPYLRKEIQDLQLNSLEVSNLWIRRLSVLAEENNVLYDSYRNELDQIETEVREYRKQILYKYLYKDDDETSILSATEHCDDDDSEHGLSPKQEEDGGGGLLRWLGYC</sequence>
<dbReference type="Proteomes" id="UP000095751">
    <property type="component" value="Unassembled WGS sequence"/>
</dbReference>
<dbReference type="OrthoDB" id="53668at2759"/>
<reference evidence="2 3" key="1">
    <citation type="submission" date="2016-09" db="EMBL/GenBank/DDBJ databases">
        <title>Extensive genetic diversity and differential bi-allelic expression allows diatom success in the polar Southern Ocean.</title>
        <authorList>
            <consortium name="DOE Joint Genome Institute"/>
            <person name="Mock T."/>
            <person name="Otillar R.P."/>
            <person name="Strauss J."/>
            <person name="Dupont C."/>
            <person name="Frickenhaus S."/>
            <person name="Maumus F."/>
            <person name="Mcmullan M."/>
            <person name="Sanges R."/>
            <person name="Schmutz J."/>
            <person name="Toseland A."/>
            <person name="Valas R."/>
            <person name="Veluchamy A."/>
            <person name="Ward B.J."/>
            <person name="Allen A."/>
            <person name="Barry K."/>
            <person name="Falciatore A."/>
            <person name="Ferrante M."/>
            <person name="Fortunato A.E."/>
            <person name="Gloeckner G."/>
            <person name="Gruber A."/>
            <person name="Hipkin R."/>
            <person name="Janech M."/>
            <person name="Kroth P."/>
            <person name="Leese F."/>
            <person name="Lindquist E."/>
            <person name="Lyon B.R."/>
            <person name="Martin J."/>
            <person name="Mayer C."/>
            <person name="Parker M."/>
            <person name="Quesneville H."/>
            <person name="Raymond J."/>
            <person name="Uhlig C."/>
            <person name="Valentin K.U."/>
            <person name="Worden A.Z."/>
            <person name="Armbrust E.V."/>
            <person name="Bowler C."/>
            <person name="Green B."/>
            <person name="Moulton V."/>
            <person name="Van Oosterhout C."/>
            <person name="Grigoriev I."/>
        </authorList>
    </citation>
    <scope>NUCLEOTIDE SEQUENCE [LARGE SCALE GENOMIC DNA]</scope>
    <source>
        <strain evidence="2 3">CCMP1102</strain>
    </source>
</reference>
<gene>
    <name evidence="2" type="ORF">FRACYDRAFT_246436</name>
</gene>
<proteinExistence type="predicted"/>
<keyword evidence="3" id="KW-1185">Reference proteome</keyword>
<name>A0A1E7EXN9_9STRA</name>
<protein>
    <submittedName>
        <fullName evidence="2">Uncharacterized protein</fullName>
    </submittedName>
</protein>
<evidence type="ECO:0000313" key="3">
    <source>
        <dbReference type="Proteomes" id="UP000095751"/>
    </source>
</evidence>
<feature type="coiled-coil region" evidence="1">
    <location>
        <begin position="174"/>
        <end position="201"/>
    </location>
</feature>
<accession>A0A1E7EXN9</accession>
<dbReference type="EMBL" id="KV784370">
    <property type="protein sequence ID" value="OEU10682.1"/>
    <property type="molecule type" value="Genomic_DNA"/>
</dbReference>